<keyword evidence="3" id="KW-1003">Cell membrane</keyword>
<feature type="transmembrane region" description="Helical" evidence="7">
    <location>
        <begin position="180"/>
        <end position="200"/>
    </location>
</feature>
<feature type="transmembrane region" description="Helical" evidence="7">
    <location>
        <begin position="462"/>
        <end position="484"/>
    </location>
</feature>
<feature type="transmembrane region" description="Helical" evidence="7">
    <location>
        <begin position="373"/>
        <end position="393"/>
    </location>
</feature>
<protein>
    <submittedName>
        <fullName evidence="10">Nucleoside transporter, NupC family</fullName>
    </submittedName>
</protein>
<keyword evidence="6 7" id="KW-0472">Membrane</keyword>
<gene>
    <name evidence="10" type="ORF">HMPREF0620_0449</name>
</gene>
<evidence type="ECO:0000256" key="1">
    <source>
        <dbReference type="ARBA" id="ARBA00004651"/>
    </source>
</evidence>
<keyword evidence="11" id="KW-1185">Reference proteome</keyword>
<dbReference type="GO" id="GO:0005886">
    <property type="term" value="C:plasma membrane"/>
    <property type="evidence" value="ECO:0007669"/>
    <property type="project" value="UniProtKB-SubCell"/>
</dbReference>
<feature type="domain" description="Concentrative nucleoside transporter N-terminal" evidence="8">
    <location>
        <begin position="17"/>
        <end position="89"/>
    </location>
</feature>
<comment type="similarity">
    <text evidence="2">Belongs to the concentrative nucleoside transporter (CNT) (TC 2.A.41) family.</text>
</comment>
<reference evidence="10 11" key="1">
    <citation type="submission" date="2010-12" db="EMBL/GenBank/DDBJ databases">
        <authorList>
            <person name="Muzny D."/>
            <person name="Qin X."/>
            <person name="Buhay C."/>
            <person name="Dugan-Rocha S."/>
            <person name="Ding Y."/>
            <person name="Chen G."/>
            <person name="Hawes A."/>
            <person name="Holder M."/>
            <person name="Jhangiani S."/>
            <person name="Johnson A."/>
            <person name="Khan Z."/>
            <person name="Li Z."/>
            <person name="Liu W."/>
            <person name="Liu X."/>
            <person name="Perez L."/>
            <person name="Shen H."/>
            <person name="Wang Q."/>
            <person name="Watt J."/>
            <person name="Xi L."/>
            <person name="Xin Y."/>
            <person name="Zhou J."/>
            <person name="Deng J."/>
            <person name="Jiang H."/>
            <person name="Liu Y."/>
            <person name="Qu J."/>
            <person name="Song X.-Z."/>
            <person name="Zhang L."/>
            <person name="Villasana D."/>
            <person name="Johnson A."/>
            <person name="Liu J."/>
            <person name="Liyanage D."/>
            <person name="Lorensuhewa L."/>
            <person name="Robinson T."/>
            <person name="Song A."/>
            <person name="Song B.-B."/>
            <person name="Dinh H."/>
            <person name="Thornton R."/>
            <person name="Coyle M."/>
            <person name="Francisco L."/>
            <person name="Jackson L."/>
            <person name="Javaid M."/>
            <person name="Korchina V."/>
            <person name="Kovar C."/>
            <person name="Mata R."/>
            <person name="Mathew T."/>
            <person name="Ngo R."/>
            <person name="Nguyen L."/>
            <person name="Nguyen N."/>
            <person name="Okwuonu G."/>
            <person name="Ongeri F."/>
            <person name="Pham C."/>
            <person name="Simmons D."/>
            <person name="Wilczek-Boney K."/>
            <person name="Hale W."/>
            <person name="Jakkamsetti A."/>
            <person name="Pham P."/>
            <person name="Ruth R."/>
            <person name="San Lucas F."/>
            <person name="Warren J."/>
            <person name="Zhang J."/>
            <person name="Zhao Z."/>
            <person name="Zhou C."/>
            <person name="Zhu D."/>
            <person name="Lee S."/>
            <person name="Bess C."/>
            <person name="Blankenburg K."/>
            <person name="Forbes L."/>
            <person name="Fu Q."/>
            <person name="Gubbala S."/>
            <person name="Hirani K."/>
            <person name="Jayaseelan J.C."/>
            <person name="Lara F."/>
            <person name="Munidasa M."/>
            <person name="Palculict T."/>
            <person name="Patil S."/>
            <person name="Pu L.-L."/>
            <person name="Saada N."/>
            <person name="Tang L."/>
            <person name="Weissenberger G."/>
            <person name="Zhu Y."/>
            <person name="Hemphill L."/>
            <person name="Shang Y."/>
            <person name="Youmans B."/>
            <person name="Ayvaz T."/>
            <person name="Ross M."/>
            <person name="Santibanez J."/>
            <person name="Aqrawi P."/>
            <person name="Gross S."/>
            <person name="Joshi V."/>
            <person name="Fowler G."/>
            <person name="Nazareth L."/>
            <person name="Reid J."/>
            <person name="Worley K."/>
            <person name="Petrosino J."/>
            <person name="Highlander S."/>
            <person name="Gibbs R."/>
        </authorList>
    </citation>
    <scope>NUCLEOTIDE SEQUENCE [LARGE SCALE GENOMIC DNA]</scope>
    <source>
        <strain evidence="10 11">DSM 10105</strain>
    </source>
</reference>
<dbReference type="Pfam" id="PF07662">
    <property type="entry name" value="Nucleos_tra2_C"/>
    <property type="match status" value="1"/>
</dbReference>
<evidence type="ECO:0000313" key="11">
    <source>
        <dbReference type="Proteomes" id="UP000004946"/>
    </source>
</evidence>
<dbReference type="Pfam" id="PF01773">
    <property type="entry name" value="Nucleos_tra2_N"/>
    <property type="match status" value="1"/>
</dbReference>
<organism evidence="10 11">
    <name type="scientific">Parascardovia denticolens DSM 10105 = JCM 12538</name>
    <dbReference type="NCBI Taxonomy" id="864564"/>
    <lineage>
        <taxon>Bacteria</taxon>
        <taxon>Bacillati</taxon>
        <taxon>Actinomycetota</taxon>
        <taxon>Actinomycetes</taxon>
        <taxon>Bifidobacteriales</taxon>
        <taxon>Bifidobacteriaceae</taxon>
        <taxon>Parascardovia</taxon>
    </lineage>
</organism>
<dbReference type="eggNOG" id="COG1972">
    <property type="taxonomic scope" value="Bacteria"/>
</dbReference>
<comment type="subcellular location">
    <subcellularLocation>
        <location evidence="1">Cell membrane</location>
        <topology evidence="1">Multi-pass membrane protein</topology>
    </subcellularLocation>
</comment>
<dbReference type="GO" id="GO:0005337">
    <property type="term" value="F:nucleoside transmembrane transporter activity"/>
    <property type="evidence" value="ECO:0007669"/>
    <property type="project" value="InterPro"/>
</dbReference>
<evidence type="ECO:0000256" key="4">
    <source>
        <dbReference type="ARBA" id="ARBA00022692"/>
    </source>
</evidence>
<evidence type="ECO:0000256" key="3">
    <source>
        <dbReference type="ARBA" id="ARBA00022475"/>
    </source>
</evidence>
<feature type="transmembrane region" description="Helical" evidence="7">
    <location>
        <begin position="428"/>
        <end position="450"/>
    </location>
</feature>
<dbReference type="EMBL" id="AEON01000001">
    <property type="protein sequence ID" value="EFT83444.1"/>
    <property type="molecule type" value="Genomic_DNA"/>
</dbReference>
<feature type="domain" description="Concentrative nucleoside transporter C-terminal" evidence="9">
    <location>
        <begin position="291"/>
        <end position="481"/>
    </location>
</feature>
<feature type="transmembrane region" description="Helical" evidence="7">
    <location>
        <begin position="12"/>
        <end position="30"/>
    </location>
</feature>
<dbReference type="GO" id="GO:0015293">
    <property type="term" value="F:symporter activity"/>
    <property type="evidence" value="ECO:0007669"/>
    <property type="project" value="TreeGrafter"/>
</dbReference>
<evidence type="ECO:0000256" key="7">
    <source>
        <dbReference type="SAM" id="Phobius"/>
    </source>
</evidence>
<sequence>MKENCSMSPLYLTLNIVGILVFGFVGWLFSHDRKHIAWGSIGIMVVLNIFIAWFLTSFSWGRAVVSATAAGFTQMVNAAFKGINFAFANWVGPNGINPKPVNFVASSLLPILLVVPMFDILTYIGFLPWIIKWVGRALSFITRQPKFETFFSVEMMFLGNTEALAVSKLQLQKMKPARNLTLAMMSMSCVTASILASYIQMVPGEFVLTAVPLNCINALIVANLLYPVEVSKEEDTIATLADEAESQAAAAASADATSAEAAAPASAQVVETAAETETVAEAVEPAEGDQTEKSVSSWFSKVFKRDKKDGEQKAVKPQREPFFSFLGDSILGAGKLILIITANVIAFVALAALINMLLGLINPNLTLERILGVFLYIPSLLLGLDPGTAWNMAGYMGMKLVTNEFVVMSEITKTIGTFAPHYKAVLTVFLTSFANFSTIGMVTGCFKGLVGKEKNDLIAKNVGRLLLSGILVSLLSAGMVGLFVW</sequence>
<keyword evidence="4 7" id="KW-0812">Transmembrane</keyword>
<dbReference type="InterPro" id="IPR002668">
    <property type="entry name" value="CNT_N_dom"/>
</dbReference>
<dbReference type="InterPro" id="IPR008276">
    <property type="entry name" value="C_nuclsd_transpt"/>
</dbReference>
<evidence type="ECO:0000256" key="6">
    <source>
        <dbReference type="ARBA" id="ARBA00023136"/>
    </source>
</evidence>
<accession>E6K0W3</accession>
<keyword evidence="5 7" id="KW-1133">Transmembrane helix</keyword>
<feature type="transmembrane region" description="Helical" evidence="7">
    <location>
        <begin position="108"/>
        <end position="131"/>
    </location>
</feature>
<evidence type="ECO:0000259" key="9">
    <source>
        <dbReference type="Pfam" id="PF07662"/>
    </source>
</evidence>
<comment type="caution">
    <text evidence="10">The sequence shown here is derived from an EMBL/GenBank/DDBJ whole genome shotgun (WGS) entry which is preliminary data.</text>
</comment>
<dbReference type="AlphaFoldDB" id="E6K0W3"/>
<evidence type="ECO:0000259" key="8">
    <source>
        <dbReference type="Pfam" id="PF01773"/>
    </source>
</evidence>
<evidence type="ECO:0000256" key="5">
    <source>
        <dbReference type="ARBA" id="ARBA00022989"/>
    </source>
</evidence>
<proteinExistence type="inferred from homology"/>
<dbReference type="InterPro" id="IPR011657">
    <property type="entry name" value="CNT_C_dom"/>
</dbReference>
<dbReference type="PANTHER" id="PTHR10590">
    <property type="entry name" value="SODIUM/NUCLEOSIDE COTRANSPORTER"/>
    <property type="match status" value="1"/>
</dbReference>
<dbReference type="HOGENOM" id="CLU_016813_0_0_11"/>
<name>E6K0W3_PARDN</name>
<feature type="transmembrane region" description="Helical" evidence="7">
    <location>
        <begin position="36"/>
        <end position="56"/>
    </location>
</feature>
<feature type="transmembrane region" description="Helical" evidence="7">
    <location>
        <begin position="336"/>
        <end position="361"/>
    </location>
</feature>
<dbReference type="PANTHER" id="PTHR10590:SF19">
    <property type="entry name" value="PURINE NUCLEOSIDE TRANSPORT PROTEIN NUPG"/>
    <property type="match status" value="1"/>
</dbReference>
<evidence type="ECO:0000313" key="10">
    <source>
        <dbReference type="EMBL" id="EFT83444.1"/>
    </source>
</evidence>
<evidence type="ECO:0000256" key="2">
    <source>
        <dbReference type="ARBA" id="ARBA00009033"/>
    </source>
</evidence>
<dbReference type="Proteomes" id="UP000004946">
    <property type="component" value="Chromosome"/>
</dbReference>